<protein>
    <submittedName>
        <fullName evidence="1">Uncharacterized protein</fullName>
    </submittedName>
</protein>
<gene>
    <name evidence="1" type="ORF">MMAB1_1427</name>
</gene>
<dbReference type="EMBL" id="LT158599">
    <property type="protein sequence ID" value="CVK32640.1"/>
    <property type="molecule type" value="Genomic_DNA"/>
</dbReference>
<sequence>MYRGGIRGRGLCLNVVNWLPGMRIGAFAAGPAAGMLVFPGAGVYEVSMFTLLEQGFLWTPESDVYRSPLPGPPQKNPGSGLPWVIVSPYFENFDA</sequence>
<dbReference type="AlphaFoldDB" id="A0A0X3BL53"/>
<reference evidence="1 2" key="1">
    <citation type="submission" date="2016-01" db="EMBL/GenBank/DDBJ databases">
        <authorList>
            <person name="Manzoor S."/>
        </authorList>
    </citation>
    <scope>NUCLEOTIDE SEQUENCE [LARGE SCALE GENOMIC DNA]</scope>
    <source>
        <strain evidence="1">Methanoculleus sp MAB1</strain>
    </source>
</reference>
<name>A0A0X3BL53_9EURY</name>
<proteinExistence type="predicted"/>
<dbReference type="Proteomes" id="UP000069850">
    <property type="component" value="Chromosome 1"/>
</dbReference>
<organism evidence="1 2">
    <name type="scientific">Methanoculleus bourgensis</name>
    <dbReference type="NCBI Taxonomy" id="83986"/>
    <lineage>
        <taxon>Archaea</taxon>
        <taxon>Methanobacteriati</taxon>
        <taxon>Methanobacteriota</taxon>
        <taxon>Stenosarchaea group</taxon>
        <taxon>Methanomicrobia</taxon>
        <taxon>Methanomicrobiales</taxon>
        <taxon>Methanomicrobiaceae</taxon>
        <taxon>Methanoculleus</taxon>
    </lineage>
</organism>
<evidence type="ECO:0000313" key="1">
    <source>
        <dbReference type="EMBL" id="CVK32640.1"/>
    </source>
</evidence>
<evidence type="ECO:0000313" key="2">
    <source>
        <dbReference type="Proteomes" id="UP000069850"/>
    </source>
</evidence>
<dbReference type="KEGG" id="mema:MMAB1_1427"/>
<accession>A0A0X3BL53</accession>